<dbReference type="Pfam" id="PF03101">
    <property type="entry name" value="FAR1"/>
    <property type="match status" value="1"/>
</dbReference>
<evidence type="ECO:0000259" key="8">
    <source>
        <dbReference type="PROSITE" id="PS50966"/>
    </source>
</evidence>
<dbReference type="InterPro" id="IPR006564">
    <property type="entry name" value="Znf_PMZ"/>
</dbReference>
<dbReference type="Pfam" id="PF10551">
    <property type="entry name" value="MULE"/>
    <property type="match status" value="1"/>
</dbReference>
<evidence type="ECO:0000256" key="1">
    <source>
        <dbReference type="ARBA" id="ARBA00005889"/>
    </source>
</evidence>
<comment type="subcellular location">
    <subcellularLocation>
        <location evidence="6">Nucleus</location>
    </subcellularLocation>
</comment>
<comment type="similarity">
    <text evidence="1 6">Belongs to the FHY3/FAR1 family.</text>
</comment>
<evidence type="ECO:0000256" key="7">
    <source>
        <dbReference type="SAM" id="MobiDB-lite"/>
    </source>
</evidence>
<comment type="function">
    <text evidence="6">Putative transcription activator involved in regulating light control of development.</text>
</comment>
<evidence type="ECO:0000256" key="2">
    <source>
        <dbReference type="ARBA" id="ARBA00022723"/>
    </source>
</evidence>
<dbReference type="InterPro" id="IPR018289">
    <property type="entry name" value="MULE_transposase_dom"/>
</dbReference>
<dbReference type="InterPro" id="IPR031052">
    <property type="entry name" value="FHY3/FAR1"/>
</dbReference>
<evidence type="ECO:0000313" key="10">
    <source>
        <dbReference type="Proteomes" id="UP000280104"/>
    </source>
</evidence>
<feature type="domain" description="SWIM-type" evidence="8">
    <location>
        <begin position="395"/>
        <end position="431"/>
    </location>
</feature>
<evidence type="ECO:0000313" key="9">
    <source>
        <dbReference type="EMBL" id="SPT20212.1"/>
    </source>
</evidence>
<dbReference type="InterPro" id="IPR007527">
    <property type="entry name" value="Znf_SWIM"/>
</dbReference>
<keyword evidence="3 5" id="KW-0863">Zinc-finger</keyword>
<gene>
    <name evidence="9" type="ORF">CAMPLR22A2D_LOCUS4842</name>
</gene>
<dbReference type="SMART" id="SM00575">
    <property type="entry name" value="ZnF_PMZ"/>
    <property type="match status" value="1"/>
</dbReference>
<dbReference type="GO" id="GO:0006355">
    <property type="term" value="P:regulation of DNA-templated transcription"/>
    <property type="evidence" value="ECO:0007669"/>
    <property type="project" value="UniProtKB-UniRule"/>
</dbReference>
<feature type="region of interest" description="Disordered" evidence="7">
    <location>
        <begin position="527"/>
        <end position="546"/>
    </location>
</feature>
<reference evidence="9 10" key="1">
    <citation type="submission" date="2018-05" db="EMBL/GenBank/DDBJ databases">
        <authorList>
            <person name="Thind KAUR A."/>
        </authorList>
    </citation>
    <scope>NUCLEOTIDE SEQUENCE [LARGE SCALE GENOMIC DNA]</scope>
</reference>
<dbReference type="PANTHER" id="PTHR31669">
    <property type="entry name" value="PROTEIN FAR1-RELATED SEQUENCE 10-RELATED"/>
    <property type="match status" value="1"/>
</dbReference>
<evidence type="ECO:0000256" key="6">
    <source>
        <dbReference type="RuleBase" id="RU367018"/>
    </source>
</evidence>
<dbReference type="InterPro" id="IPR004330">
    <property type="entry name" value="FAR1_DNA_bnd_dom"/>
</dbReference>
<name>A0A7H4LNM3_WHEAT</name>
<keyword evidence="4 6" id="KW-0862">Zinc</keyword>
<protein>
    <recommendedName>
        <fullName evidence="6">Protein FAR1-RELATED SEQUENCE</fullName>
    </recommendedName>
</protein>
<dbReference type="Pfam" id="PF04434">
    <property type="entry name" value="SWIM"/>
    <property type="match status" value="1"/>
</dbReference>
<accession>A0A7H4LNM3</accession>
<dbReference type="GO" id="GO:0008270">
    <property type="term" value="F:zinc ion binding"/>
    <property type="evidence" value="ECO:0007669"/>
    <property type="project" value="UniProtKB-UniRule"/>
</dbReference>
<organism evidence="9 10">
    <name type="scientific">Triticum aestivum</name>
    <name type="common">Wheat</name>
    <dbReference type="NCBI Taxonomy" id="4565"/>
    <lineage>
        <taxon>Eukaryota</taxon>
        <taxon>Viridiplantae</taxon>
        <taxon>Streptophyta</taxon>
        <taxon>Embryophyta</taxon>
        <taxon>Tracheophyta</taxon>
        <taxon>Spermatophyta</taxon>
        <taxon>Magnoliopsida</taxon>
        <taxon>Liliopsida</taxon>
        <taxon>Poales</taxon>
        <taxon>Poaceae</taxon>
        <taxon>BOP clade</taxon>
        <taxon>Pooideae</taxon>
        <taxon>Triticodae</taxon>
        <taxon>Triticeae</taxon>
        <taxon>Triticinae</taxon>
        <taxon>Triticum</taxon>
    </lineage>
</organism>
<dbReference type="PANTHER" id="PTHR31669:SF307">
    <property type="entry name" value="PROTEIN FAR1-RELATED SEQUENCE"/>
    <property type="match status" value="1"/>
</dbReference>
<keyword evidence="2 6" id="KW-0479">Metal-binding</keyword>
<dbReference type="PROSITE" id="PS50966">
    <property type="entry name" value="ZF_SWIM"/>
    <property type="match status" value="1"/>
</dbReference>
<dbReference type="GO" id="GO:0005634">
    <property type="term" value="C:nucleus"/>
    <property type="evidence" value="ECO:0007669"/>
    <property type="project" value="UniProtKB-SubCell"/>
</dbReference>
<evidence type="ECO:0000256" key="4">
    <source>
        <dbReference type="ARBA" id="ARBA00022833"/>
    </source>
</evidence>
<dbReference type="Proteomes" id="UP000280104">
    <property type="component" value="Chromosome II"/>
</dbReference>
<evidence type="ECO:0000256" key="5">
    <source>
        <dbReference type="PROSITE-ProRule" id="PRU00325"/>
    </source>
</evidence>
<sequence length="546" mass="63021">MQEFTCQRAGFSKNTKYATTRCGCKATLRLHLNENSEWYVKVFREEHNHALVESCSEKKHLHSHQHIDKPIRDLIKNLRENNVSLTRVNSIVAGFYGSTNKVPFCKRKLRTVCSQIASETLQDDIAKTLENFRDMIAMDDRFAFCAQVDDDNRLKSLMWTTGRSRSLYNHFGDAITFDTTYGTNIYKMPFGMFVGVSNHFESVIFAGVFLTNEKEENFRWAFKQFVAMMGGKPPVTILTDQARAIGNAVMAELPNATHRWCKWHVLKRAHELLGAVYRNHKTFADDFHKLVNHMLTIQEFEDARNFVTYTKLIDDRESCDADAERKNKQKILKVHFGYPMEKHASVIYTTKVYNLFKKELIKSTSYLVLPSHEENTFVVKHVQDESRESWSKVIYKIKVDKSIGYYTCECGLYEHFGVLCSHVLAIFVNRGVCKIPDCHIMKRWTKQARSSTFSNKLEKYIGNANEESRSFRHQLLYFAAIDIVNEAEIDPDAFAIAKSNFTRCKKELQEHRLSKTTTCQVGYGSMPEDEVSTHSGVQLEGNEVGE</sequence>
<dbReference type="EMBL" id="LS480641">
    <property type="protein sequence ID" value="SPT20212.1"/>
    <property type="molecule type" value="Genomic_DNA"/>
</dbReference>
<keyword evidence="6" id="KW-0539">Nucleus</keyword>
<proteinExistence type="inferred from homology"/>
<evidence type="ECO:0000256" key="3">
    <source>
        <dbReference type="ARBA" id="ARBA00022771"/>
    </source>
</evidence>
<dbReference type="AlphaFoldDB" id="A0A7H4LNM3"/>